<dbReference type="InterPro" id="IPR031924">
    <property type="entry name" value="GH115"/>
</dbReference>
<dbReference type="Proteomes" id="UP000443090">
    <property type="component" value="Unassembled WGS sequence"/>
</dbReference>
<dbReference type="OrthoDB" id="4849794at2759"/>
<dbReference type="AlphaFoldDB" id="A0A8H8RT01"/>
<feature type="chain" id="PRO_5034696009" description="Gylcosyl hydrolase 115 C-terminal domain-containing protein" evidence="2">
    <location>
        <begin position="21"/>
        <end position="899"/>
    </location>
</feature>
<protein>
    <recommendedName>
        <fullName evidence="5">Gylcosyl hydrolase 115 C-terminal domain-containing protein</fullName>
    </recommendedName>
</protein>
<accession>A0A8H8RT01</accession>
<gene>
    <name evidence="3" type="ORF">LOCC1_G004442</name>
</gene>
<dbReference type="InterPro" id="IPR042301">
    <property type="entry name" value="GH115_sf"/>
</dbReference>
<organism evidence="3 4">
    <name type="scientific">Lachnellula occidentalis</name>
    <dbReference type="NCBI Taxonomy" id="215460"/>
    <lineage>
        <taxon>Eukaryota</taxon>
        <taxon>Fungi</taxon>
        <taxon>Dikarya</taxon>
        <taxon>Ascomycota</taxon>
        <taxon>Pezizomycotina</taxon>
        <taxon>Leotiomycetes</taxon>
        <taxon>Helotiales</taxon>
        <taxon>Lachnaceae</taxon>
        <taxon>Lachnellula</taxon>
    </lineage>
</organism>
<sequence length="899" mass="99938">MKSLTSFFVLLSNLHFSVLALGQNATVTTTNPGEGLLQLAGNGQDGQILLSADDWWGVIRAAEDLAGDFGKVTGRNLTLANWGSTTNTTVRSVVKRASPEIRQGALSGLQSARDNQTYTNGSSTTVYYTYNPVTSFVNYTTGPAETFTGPTLSSNPSNPVILAGTLNKSPLIRALVRAHKLDITSIAGRWESFISQVVINPLPGVGRALVIVGSDMRGTVYGLYDVSEQIGVSPWWWWADVPVRERKGVWAVGGRKVQGPPSVKYRGLFINDEQPALTNWINENYQPGKYGPGYNHYFYPRVFELLLRLRANYFWPAMWGSMFGVDDTANQPLADAYGIVMGSSHTDKEPMMRATNEWSNFGKQYGGNGQWEYDTNNASLSAFFTAGAQRAKPYAANSLFTMAMRGSGDTAITLTQAQAIAVLQNVVAKQREILAEVFDETAIEKIPQMWCLYKEVQGYYENGLTVPDDVTLLWTDDNWGNLRRLPTASETNRSGGAGVYYHFDYVGDPRDYKWINTIQLQKTLEQMQLAYARQADRIWILNVGDLKTLEIPINHFMDLAYDTPSWGYDSVPRWLRLWAEREFGPEHSADISSIVDRYGMYAARRKYELLDSNTYSIVNYNEADAILSQWGQLAADAQKVFDGLENAWRPAYYEMILQPVLGGQVVNQIYINAGKNRLYTAQKRNKANAVAEDVLGYFKQDHVLTQRYHDLLDGKWNHMLDQTHLGYDLSYRGQNYDGYWQQPMRNSIPALSYVQELETSLAGNIGIAVEGSNATVPGDDAWHANSGNTLVLPPMDRYGPRTRWIDIFARGTQSCQWSVAPSQAYVLASPNTGSTGGPNGTDTRIYISIDWSVAPSAPSTTTTIIAINITSPCTWGNYPAPTLQVPVHNTAIPATFTGF</sequence>
<dbReference type="Gene3D" id="1.20.58.2150">
    <property type="match status" value="1"/>
</dbReference>
<evidence type="ECO:0000313" key="3">
    <source>
        <dbReference type="EMBL" id="TVY39952.1"/>
    </source>
</evidence>
<comment type="caution">
    <text evidence="3">The sequence shown here is derived from an EMBL/GenBank/DDBJ whole genome shotgun (WGS) entry which is preliminary data.</text>
</comment>
<keyword evidence="1" id="KW-0378">Hydrolase</keyword>
<dbReference type="InterPro" id="IPR029018">
    <property type="entry name" value="Hex-like_dom2"/>
</dbReference>
<dbReference type="GO" id="GO:0016787">
    <property type="term" value="F:hydrolase activity"/>
    <property type="evidence" value="ECO:0007669"/>
    <property type="project" value="UniProtKB-KW"/>
</dbReference>
<dbReference type="EMBL" id="QGMI01000484">
    <property type="protein sequence ID" value="TVY39952.1"/>
    <property type="molecule type" value="Genomic_DNA"/>
</dbReference>
<evidence type="ECO:0000313" key="4">
    <source>
        <dbReference type="Proteomes" id="UP000443090"/>
    </source>
</evidence>
<keyword evidence="2" id="KW-0732">Signal</keyword>
<evidence type="ECO:0000256" key="2">
    <source>
        <dbReference type="SAM" id="SignalP"/>
    </source>
</evidence>
<dbReference type="Pfam" id="PF15979">
    <property type="entry name" value="Glyco_hydro_115"/>
    <property type="match status" value="1"/>
</dbReference>
<feature type="non-terminal residue" evidence="3">
    <location>
        <position position="899"/>
    </location>
</feature>
<name>A0A8H8RT01_9HELO</name>
<proteinExistence type="predicted"/>
<dbReference type="PANTHER" id="PTHR37842">
    <property type="match status" value="1"/>
</dbReference>
<feature type="signal peptide" evidence="2">
    <location>
        <begin position="1"/>
        <end position="20"/>
    </location>
</feature>
<dbReference type="Gene3D" id="3.20.20.520">
    <property type="entry name" value="Glycosyl hydrolase family 115"/>
    <property type="match status" value="1"/>
</dbReference>
<dbReference type="Gene3D" id="3.30.379.10">
    <property type="entry name" value="Chitobiase/beta-hexosaminidase domain 2-like"/>
    <property type="match status" value="1"/>
</dbReference>
<evidence type="ECO:0008006" key="5">
    <source>
        <dbReference type="Google" id="ProtNLM"/>
    </source>
</evidence>
<evidence type="ECO:0000256" key="1">
    <source>
        <dbReference type="ARBA" id="ARBA00022801"/>
    </source>
</evidence>
<keyword evidence="4" id="KW-1185">Reference proteome</keyword>
<reference evidence="3 4" key="1">
    <citation type="submission" date="2018-05" db="EMBL/GenBank/DDBJ databases">
        <title>Genome sequencing and assembly of the regulated plant pathogen Lachnellula willkommii and related sister species for the development of diagnostic species identification markers.</title>
        <authorList>
            <person name="Giroux E."/>
            <person name="Bilodeau G."/>
        </authorList>
    </citation>
    <scope>NUCLEOTIDE SEQUENCE [LARGE SCALE GENOMIC DNA]</scope>
    <source>
        <strain evidence="3 4">CBS 160.35</strain>
    </source>
</reference>
<dbReference type="PANTHER" id="PTHR37842:SF2">
    <property type="entry name" value="GYLCOSYL HYDROLASE 115 C-TERMINAL DOMAIN-CONTAINING PROTEIN"/>
    <property type="match status" value="1"/>
</dbReference>